<dbReference type="Proteomes" id="UP001244207">
    <property type="component" value="Unassembled WGS sequence"/>
</dbReference>
<keyword evidence="2" id="KW-1185">Reference proteome</keyword>
<dbReference type="EMBL" id="JAHMHS010000116">
    <property type="protein sequence ID" value="KAK1716115.1"/>
    <property type="molecule type" value="Genomic_DNA"/>
</dbReference>
<reference evidence="1" key="1">
    <citation type="submission" date="2021-12" db="EMBL/GenBank/DDBJ databases">
        <title>Comparative genomics, transcriptomics and evolutionary studies reveal genomic signatures of adaptation to plant cell wall in hemibiotrophic fungi.</title>
        <authorList>
            <consortium name="DOE Joint Genome Institute"/>
            <person name="Baroncelli R."/>
            <person name="Diaz J.F."/>
            <person name="Benocci T."/>
            <person name="Peng M."/>
            <person name="Battaglia E."/>
            <person name="Haridas S."/>
            <person name="Andreopoulos W."/>
            <person name="Labutti K."/>
            <person name="Pangilinan J."/>
            <person name="Floch G.L."/>
            <person name="Makela M.R."/>
            <person name="Henrissat B."/>
            <person name="Grigoriev I.V."/>
            <person name="Crouch J.A."/>
            <person name="De Vries R.P."/>
            <person name="Sukno S.A."/>
            <person name="Thon M.R."/>
        </authorList>
    </citation>
    <scope>NUCLEOTIDE SEQUENCE</scope>
    <source>
        <strain evidence="1">CBS 112980</strain>
    </source>
</reference>
<evidence type="ECO:0000313" key="2">
    <source>
        <dbReference type="Proteomes" id="UP001244207"/>
    </source>
</evidence>
<organism evidence="1 2">
    <name type="scientific">Glomerella acutata</name>
    <name type="common">Colletotrichum acutatum</name>
    <dbReference type="NCBI Taxonomy" id="27357"/>
    <lineage>
        <taxon>Eukaryota</taxon>
        <taxon>Fungi</taxon>
        <taxon>Dikarya</taxon>
        <taxon>Ascomycota</taxon>
        <taxon>Pezizomycotina</taxon>
        <taxon>Sordariomycetes</taxon>
        <taxon>Hypocreomycetidae</taxon>
        <taxon>Glomerellales</taxon>
        <taxon>Glomerellaceae</taxon>
        <taxon>Colletotrichum</taxon>
        <taxon>Colletotrichum acutatum species complex</taxon>
    </lineage>
</organism>
<protein>
    <submittedName>
        <fullName evidence="1">Uncharacterized protein</fullName>
    </submittedName>
</protein>
<proteinExistence type="predicted"/>
<name>A0AAD8UF11_GLOAC</name>
<dbReference type="AlphaFoldDB" id="A0AAD8UF11"/>
<sequence length="195" mass="21274">MSKLCSIYLVISQGRVPDLFTSSTEYSLSVEWIAHGWAPRTNELCQKQTPRSHFPASLFSNIGFALGYLRCLGISSVTPSSGVTHLVGLRDTPRSIFASPRMKKHLPAVRFGIWWDKGESQDWGKLGARVLGQAAAVKHGRSVKTPNATTPKTASPKVSFVFIFEVRLRDLGKLAATLVFGFPNAPLGSSSISRV</sequence>
<gene>
    <name evidence="1" type="ORF">BDZ83DRAFT_655600</name>
</gene>
<comment type="caution">
    <text evidence="1">The sequence shown here is derived from an EMBL/GenBank/DDBJ whole genome shotgun (WGS) entry which is preliminary data.</text>
</comment>
<accession>A0AAD8UF11</accession>
<dbReference type="RefSeq" id="XP_060360509.1">
    <property type="nucleotide sequence ID" value="XM_060510809.1"/>
</dbReference>
<evidence type="ECO:0000313" key="1">
    <source>
        <dbReference type="EMBL" id="KAK1716115.1"/>
    </source>
</evidence>
<dbReference type="GeneID" id="85394708"/>